<dbReference type="Gramene" id="mRNA:HanXRQr2_Chr01g0012721">
    <property type="protein sequence ID" value="mRNA:HanXRQr2_Chr01g0012721"/>
    <property type="gene ID" value="HanXRQr2_Chr01g0012721"/>
</dbReference>
<reference evidence="1" key="1">
    <citation type="journal article" date="2017" name="Nature">
        <title>The sunflower genome provides insights into oil metabolism, flowering and Asterid evolution.</title>
        <authorList>
            <person name="Badouin H."/>
            <person name="Gouzy J."/>
            <person name="Grassa C.J."/>
            <person name="Murat F."/>
            <person name="Staton S.E."/>
            <person name="Cottret L."/>
            <person name="Lelandais-Briere C."/>
            <person name="Owens G.L."/>
            <person name="Carrere S."/>
            <person name="Mayjonade B."/>
            <person name="Legrand L."/>
            <person name="Gill N."/>
            <person name="Kane N.C."/>
            <person name="Bowers J.E."/>
            <person name="Hubner S."/>
            <person name="Bellec A."/>
            <person name="Berard A."/>
            <person name="Berges H."/>
            <person name="Blanchet N."/>
            <person name="Boniface M.C."/>
            <person name="Brunel D."/>
            <person name="Catrice O."/>
            <person name="Chaidir N."/>
            <person name="Claudel C."/>
            <person name="Donnadieu C."/>
            <person name="Faraut T."/>
            <person name="Fievet G."/>
            <person name="Helmstetter N."/>
            <person name="King M."/>
            <person name="Knapp S.J."/>
            <person name="Lai Z."/>
            <person name="Le Paslier M.C."/>
            <person name="Lippi Y."/>
            <person name="Lorenzon L."/>
            <person name="Mandel J.R."/>
            <person name="Marage G."/>
            <person name="Marchand G."/>
            <person name="Marquand E."/>
            <person name="Bret-Mestries E."/>
            <person name="Morien E."/>
            <person name="Nambeesan S."/>
            <person name="Nguyen T."/>
            <person name="Pegot-Espagnet P."/>
            <person name="Pouilly N."/>
            <person name="Raftis F."/>
            <person name="Sallet E."/>
            <person name="Schiex T."/>
            <person name="Thomas J."/>
            <person name="Vandecasteele C."/>
            <person name="Vares D."/>
            <person name="Vear F."/>
            <person name="Vautrin S."/>
            <person name="Crespi M."/>
            <person name="Mangin B."/>
            <person name="Burke J.M."/>
            <person name="Salse J."/>
            <person name="Munos S."/>
            <person name="Vincourt P."/>
            <person name="Rieseberg L.H."/>
            <person name="Langlade N.B."/>
        </authorList>
    </citation>
    <scope>NUCLEOTIDE SEQUENCE</scope>
    <source>
        <tissue evidence="1">Leaves</tissue>
    </source>
</reference>
<gene>
    <name evidence="1" type="ORF">HanXRQr2_Chr01g0012721</name>
</gene>
<comment type="caution">
    <text evidence="1">The sequence shown here is derived from an EMBL/GenBank/DDBJ whole genome shotgun (WGS) entry which is preliminary data.</text>
</comment>
<accession>A0A9K3P1L1</accession>
<evidence type="ECO:0000313" key="1">
    <source>
        <dbReference type="EMBL" id="KAF5821332.1"/>
    </source>
</evidence>
<protein>
    <submittedName>
        <fullName evidence="1">Uncharacterized protein</fullName>
    </submittedName>
</protein>
<proteinExistence type="predicted"/>
<evidence type="ECO:0000313" key="2">
    <source>
        <dbReference type="Proteomes" id="UP000215914"/>
    </source>
</evidence>
<organism evidence="1 2">
    <name type="scientific">Helianthus annuus</name>
    <name type="common">Common sunflower</name>
    <dbReference type="NCBI Taxonomy" id="4232"/>
    <lineage>
        <taxon>Eukaryota</taxon>
        <taxon>Viridiplantae</taxon>
        <taxon>Streptophyta</taxon>
        <taxon>Embryophyta</taxon>
        <taxon>Tracheophyta</taxon>
        <taxon>Spermatophyta</taxon>
        <taxon>Magnoliopsida</taxon>
        <taxon>eudicotyledons</taxon>
        <taxon>Gunneridae</taxon>
        <taxon>Pentapetalae</taxon>
        <taxon>asterids</taxon>
        <taxon>campanulids</taxon>
        <taxon>Asterales</taxon>
        <taxon>Asteraceae</taxon>
        <taxon>Asteroideae</taxon>
        <taxon>Heliantheae alliance</taxon>
        <taxon>Heliantheae</taxon>
        <taxon>Helianthus</taxon>
    </lineage>
</organism>
<sequence>MNNDDSPRSGLEEEIRTEVFQTHGSGYSCRSCGSNHGCEASLGGCGWWFPRYGPVDYRRRVDGRGEGVG</sequence>
<name>A0A9K3P1L1_HELAN</name>
<reference evidence="1" key="2">
    <citation type="submission" date="2020-06" db="EMBL/GenBank/DDBJ databases">
        <title>Helianthus annuus Genome sequencing and assembly Release 2.</title>
        <authorList>
            <person name="Gouzy J."/>
            <person name="Langlade N."/>
            <person name="Munos S."/>
        </authorList>
    </citation>
    <scope>NUCLEOTIDE SEQUENCE</scope>
    <source>
        <tissue evidence="1">Leaves</tissue>
    </source>
</reference>
<dbReference type="EMBL" id="MNCJ02000316">
    <property type="protein sequence ID" value="KAF5821332.1"/>
    <property type="molecule type" value="Genomic_DNA"/>
</dbReference>
<dbReference type="Proteomes" id="UP000215914">
    <property type="component" value="Unassembled WGS sequence"/>
</dbReference>
<keyword evidence="2" id="KW-1185">Reference proteome</keyword>
<dbReference type="AlphaFoldDB" id="A0A9K3P1L1"/>